<evidence type="ECO:0000313" key="1">
    <source>
        <dbReference type="EMBL" id="SZF04032.1"/>
    </source>
</evidence>
<dbReference type="VEuPathDB" id="FungiDB:BLGHR1_14827"/>
<organism evidence="1 2">
    <name type="scientific">Blumeria hordei</name>
    <name type="common">Barley powdery mildew</name>
    <name type="synonym">Blumeria graminis f. sp. hordei</name>
    <dbReference type="NCBI Taxonomy" id="2867405"/>
    <lineage>
        <taxon>Eukaryota</taxon>
        <taxon>Fungi</taxon>
        <taxon>Dikarya</taxon>
        <taxon>Ascomycota</taxon>
        <taxon>Pezizomycotina</taxon>
        <taxon>Leotiomycetes</taxon>
        <taxon>Erysiphales</taxon>
        <taxon>Erysiphaceae</taxon>
        <taxon>Blumeria</taxon>
    </lineage>
</organism>
<accession>A0A383UXK2</accession>
<reference evidence="1 2" key="1">
    <citation type="submission" date="2017-11" db="EMBL/GenBank/DDBJ databases">
        <authorList>
            <person name="Kracher B."/>
        </authorList>
    </citation>
    <scope>NUCLEOTIDE SEQUENCE [LARGE SCALE GENOMIC DNA]</scope>
    <source>
        <strain evidence="1 2">RACE1</strain>
    </source>
</reference>
<protein>
    <submittedName>
        <fullName evidence="1">Uncharacterized protein</fullName>
    </submittedName>
</protein>
<dbReference type="EMBL" id="UNSH01000060">
    <property type="protein sequence ID" value="SZF04032.1"/>
    <property type="molecule type" value="Genomic_DNA"/>
</dbReference>
<gene>
    <name evidence="1" type="ORF">BLGHR1_14827</name>
</gene>
<name>A0A383UXK2_BLUHO</name>
<proteinExistence type="predicted"/>
<dbReference type="AlphaFoldDB" id="A0A383UXK2"/>
<dbReference type="Proteomes" id="UP000275772">
    <property type="component" value="Unassembled WGS sequence"/>
</dbReference>
<sequence length="36" mass="4165">MKHPQGTARQTLKLLSQGNGEFRIIFLESSHHLNFQ</sequence>
<evidence type="ECO:0000313" key="2">
    <source>
        <dbReference type="Proteomes" id="UP000275772"/>
    </source>
</evidence>